<dbReference type="EMBL" id="MU004243">
    <property type="protein sequence ID" value="KAF2664009.1"/>
    <property type="molecule type" value="Genomic_DNA"/>
</dbReference>
<evidence type="ECO:0000313" key="2">
    <source>
        <dbReference type="Proteomes" id="UP000799302"/>
    </source>
</evidence>
<protein>
    <submittedName>
        <fullName evidence="1">Uncharacterized protein</fullName>
    </submittedName>
</protein>
<proteinExistence type="predicted"/>
<organism evidence="1 2">
    <name type="scientific">Microthyrium microscopicum</name>
    <dbReference type="NCBI Taxonomy" id="703497"/>
    <lineage>
        <taxon>Eukaryota</taxon>
        <taxon>Fungi</taxon>
        <taxon>Dikarya</taxon>
        <taxon>Ascomycota</taxon>
        <taxon>Pezizomycotina</taxon>
        <taxon>Dothideomycetes</taxon>
        <taxon>Dothideomycetes incertae sedis</taxon>
        <taxon>Microthyriales</taxon>
        <taxon>Microthyriaceae</taxon>
        <taxon>Microthyrium</taxon>
    </lineage>
</organism>
<dbReference type="OrthoDB" id="10545298at2759"/>
<sequence>MSGSQLLKTAVGIPIYLARQVTVKGQVVAYRLVDAIGQEQKDNAADKVATALEGNKMLPEDIKKTVKAVEITSMPHQSPMDPAPHISVDVQLESGANMKAHIPSDGSEQQVLRNPFTFRIIHADPQSPPGSYNCDHLPLEETSRDTVPDDGHFGLLVLRILRHIHMFY</sequence>
<reference evidence="1" key="1">
    <citation type="journal article" date="2020" name="Stud. Mycol.">
        <title>101 Dothideomycetes genomes: a test case for predicting lifestyles and emergence of pathogens.</title>
        <authorList>
            <person name="Haridas S."/>
            <person name="Albert R."/>
            <person name="Binder M."/>
            <person name="Bloem J."/>
            <person name="Labutti K."/>
            <person name="Salamov A."/>
            <person name="Andreopoulos B."/>
            <person name="Baker S."/>
            <person name="Barry K."/>
            <person name="Bills G."/>
            <person name="Bluhm B."/>
            <person name="Cannon C."/>
            <person name="Castanera R."/>
            <person name="Culley D."/>
            <person name="Daum C."/>
            <person name="Ezra D."/>
            <person name="Gonzalez J."/>
            <person name="Henrissat B."/>
            <person name="Kuo A."/>
            <person name="Liang C."/>
            <person name="Lipzen A."/>
            <person name="Lutzoni F."/>
            <person name="Magnuson J."/>
            <person name="Mondo S."/>
            <person name="Nolan M."/>
            <person name="Ohm R."/>
            <person name="Pangilinan J."/>
            <person name="Park H.-J."/>
            <person name="Ramirez L."/>
            <person name="Alfaro M."/>
            <person name="Sun H."/>
            <person name="Tritt A."/>
            <person name="Yoshinaga Y."/>
            <person name="Zwiers L.-H."/>
            <person name="Turgeon B."/>
            <person name="Goodwin S."/>
            <person name="Spatafora J."/>
            <person name="Crous P."/>
            <person name="Grigoriev I."/>
        </authorList>
    </citation>
    <scope>NUCLEOTIDE SEQUENCE</scope>
    <source>
        <strain evidence="1">CBS 115976</strain>
    </source>
</reference>
<name>A0A6A6TVB0_9PEZI</name>
<gene>
    <name evidence="1" type="ORF">BT63DRAFT_460308</name>
</gene>
<keyword evidence="2" id="KW-1185">Reference proteome</keyword>
<dbReference type="AlphaFoldDB" id="A0A6A6TVB0"/>
<dbReference type="Proteomes" id="UP000799302">
    <property type="component" value="Unassembled WGS sequence"/>
</dbReference>
<accession>A0A6A6TVB0</accession>
<evidence type="ECO:0000313" key="1">
    <source>
        <dbReference type="EMBL" id="KAF2664009.1"/>
    </source>
</evidence>